<name>A0AAN0W042_9VIBR</name>
<protein>
    <submittedName>
        <fullName evidence="2">Uncharacterized protein</fullName>
    </submittedName>
</protein>
<dbReference type="Proteomes" id="UP000030081">
    <property type="component" value="Plasmid p380"/>
</dbReference>
<reference evidence="2 3" key="1">
    <citation type="submission" date="2014-10" db="EMBL/GenBank/DDBJ databases">
        <title>The Complete Genome Sequence for the Shellfish Pathogen Vibrio coralliilyticus RE98 Isolated from a Shellfish Hatchery.</title>
        <authorList>
            <person name="Richards G.P."/>
            <person name="Bono J.L."/>
            <person name="Watson M.A."/>
            <person name="Needleman D.S."/>
        </authorList>
    </citation>
    <scope>NUCLEOTIDE SEQUENCE [LARGE SCALE GENOMIC DNA]</scope>
    <source>
        <strain evidence="2 3">RE98</strain>
        <plasmid evidence="2 3">p380</plasmid>
    </source>
</reference>
<accession>A0AAN0W042</accession>
<geneLocation type="plasmid" evidence="2 3">
    <name>p380</name>
</geneLocation>
<dbReference type="EMBL" id="CP009619">
    <property type="protein sequence ID" value="AIW22503.1"/>
    <property type="molecule type" value="Genomic_DNA"/>
</dbReference>
<evidence type="ECO:0000256" key="1">
    <source>
        <dbReference type="SAM" id="SignalP"/>
    </source>
</evidence>
<feature type="chain" id="PRO_5043053854" evidence="1">
    <location>
        <begin position="37"/>
        <end position="199"/>
    </location>
</feature>
<dbReference type="KEGG" id="vcy:IX92_25910"/>
<proteinExistence type="predicted"/>
<gene>
    <name evidence="2" type="ORF">IX92_25910</name>
</gene>
<dbReference type="AlphaFoldDB" id="A0AAN0W042"/>
<dbReference type="RefSeq" id="WP_043011286.1">
    <property type="nucleotide sequence ID" value="NZ_CP009619.1"/>
</dbReference>
<organism evidence="2 3">
    <name type="scientific">Vibrio coralliilyticus</name>
    <dbReference type="NCBI Taxonomy" id="190893"/>
    <lineage>
        <taxon>Bacteria</taxon>
        <taxon>Pseudomonadati</taxon>
        <taxon>Pseudomonadota</taxon>
        <taxon>Gammaproteobacteria</taxon>
        <taxon>Vibrionales</taxon>
        <taxon>Vibrionaceae</taxon>
        <taxon>Vibrio</taxon>
    </lineage>
</organism>
<keyword evidence="1" id="KW-0732">Signal</keyword>
<evidence type="ECO:0000313" key="2">
    <source>
        <dbReference type="EMBL" id="AIW22503.1"/>
    </source>
</evidence>
<feature type="signal peptide" evidence="1">
    <location>
        <begin position="1"/>
        <end position="36"/>
    </location>
</feature>
<keyword evidence="3" id="KW-1185">Reference proteome</keyword>
<evidence type="ECO:0000313" key="3">
    <source>
        <dbReference type="Proteomes" id="UP000030081"/>
    </source>
</evidence>
<sequence length="199" mass="22851">MKNETIKIKQSNPQLIRKNCKALLLMVIATAFAPLAASNSLEALVRGESRDLASDSERYFFLKYETLRSNSLKGRGSLGGDITTCGYLEGKSLHLLSDFAVMKSTSPLLYRDLSYCYYLENVGLDVSNVETIKSWLTKNETRVHFNYSYEKIIEHYVSLTKYTDWDCSNFRNYLSDYEIASGLKYPKVWTSYTHHCVKN</sequence>
<keyword evidence="2" id="KW-0614">Plasmid</keyword>